<keyword evidence="3" id="KW-1185">Reference proteome</keyword>
<proteinExistence type="predicted"/>
<evidence type="ECO:0000256" key="1">
    <source>
        <dbReference type="SAM" id="MobiDB-lite"/>
    </source>
</evidence>
<dbReference type="EMBL" id="AP022599">
    <property type="protein sequence ID" value="BBY83794.1"/>
    <property type="molecule type" value="Genomic_DNA"/>
</dbReference>
<organism evidence="2 3">
    <name type="scientific">Mycolicibacterium pulveris</name>
    <name type="common">Mycobacterium pulveris</name>
    <dbReference type="NCBI Taxonomy" id="36813"/>
    <lineage>
        <taxon>Bacteria</taxon>
        <taxon>Bacillati</taxon>
        <taxon>Actinomycetota</taxon>
        <taxon>Actinomycetes</taxon>
        <taxon>Mycobacteriales</taxon>
        <taxon>Mycobacteriaceae</taxon>
        <taxon>Mycolicibacterium</taxon>
    </lineage>
</organism>
<dbReference type="InterPro" id="IPR014995">
    <property type="entry name" value="DUF1844"/>
</dbReference>
<dbReference type="Proteomes" id="UP000467252">
    <property type="component" value="Chromosome"/>
</dbReference>
<sequence>MPTRTGVDERLTGPLNRRAAPEANGGSGTPLAVLACAGTVAYASLAGMTEVPDTPPQATADATPVRELADIPAVEVITRSAVMLMSAAAEKLGLSADDPHDSPHRDLDEARRLITALAGLVTASAEYLGPHAGPVRDGLKTLQLAFRESSAAPEEPGHGPGEKYTGPVW</sequence>
<evidence type="ECO:0000313" key="3">
    <source>
        <dbReference type="Proteomes" id="UP000467252"/>
    </source>
</evidence>
<feature type="region of interest" description="Disordered" evidence="1">
    <location>
        <begin position="1"/>
        <end position="28"/>
    </location>
</feature>
<evidence type="ECO:0000313" key="2">
    <source>
        <dbReference type="EMBL" id="BBY83794.1"/>
    </source>
</evidence>
<feature type="compositionally biased region" description="Basic and acidic residues" evidence="1">
    <location>
        <begin position="1"/>
        <end position="11"/>
    </location>
</feature>
<name>A0A7I7UQM6_MYCPV</name>
<protein>
    <recommendedName>
        <fullName evidence="4">RecA/RadA recombinase</fullName>
    </recommendedName>
</protein>
<gene>
    <name evidence="2" type="ORF">MPUL_49520</name>
</gene>
<accession>A0A7I7UQM6</accession>
<evidence type="ECO:0008006" key="4">
    <source>
        <dbReference type="Google" id="ProtNLM"/>
    </source>
</evidence>
<dbReference type="Pfam" id="PF08899">
    <property type="entry name" value="DUF1844"/>
    <property type="match status" value="1"/>
</dbReference>
<reference evidence="2 3" key="1">
    <citation type="journal article" date="2019" name="Emerg. Microbes Infect.">
        <title>Comprehensive subspecies identification of 175 nontuberculous mycobacteria species based on 7547 genomic profiles.</title>
        <authorList>
            <person name="Matsumoto Y."/>
            <person name="Kinjo T."/>
            <person name="Motooka D."/>
            <person name="Nabeya D."/>
            <person name="Jung N."/>
            <person name="Uechi K."/>
            <person name="Horii T."/>
            <person name="Iida T."/>
            <person name="Fujita J."/>
            <person name="Nakamura S."/>
        </authorList>
    </citation>
    <scope>NUCLEOTIDE SEQUENCE [LARGE SCALE GENOMIC DNA]</scope>
    <source>
        <strain evidence="2 3">JCM 6370</strain>
    </source>
</reference>
<feature type="region of interest" description="Disordered" evidence="1">
    <location>
        <begin position="149"/>
        <end position="169"/>
    </location>
</feature>
<dbReference type="AlphaFoldDB" id="A0A7I7UQM6"/>